<accession>A0A1E5L3I9</accession>
<dbReference type="Pfam" id="PF02875">
    <property type="entry name" value="Mur_ligase_C"/>
    <property type="match status" value="1"/>
</dbReference>
<comment type="pathway">
    <text evidence="10 11">Cell wall biogenesis; peptidoglycan biosynthesis.</text>
</comment>
<dbReference type="InterPro" id="IPR000713">
    <property type="entry name" value="Mur_ligase_N"/>
</dbReference>
<keyword evidence="6 10" id="KW-0133">Cell shape</keyword>
<dbReference type="GO" id="GO:0008360">
    <property type="term" value="P:regulation of cell shape"/>
    <property type="evidence" value="ECO:0007669"/>
    <property type="project" value="UniProtKB-KW"/>
</dbReference>
<name>A0A1E5L3I9_9FIRM</name>
<dbReference type="InterPro" id="IPR013221">
    <property type="entry name" value="Mur_ligase_cen"/>
</dbReference>
<evidence type="ECO:0000259" key="12">
    <source>
        <dbReference type="Pfam" id="PF01225"/>
    </source>
</evidence>
<dbReference type="SUPFAM" id="SSF53623">
    <property type="entry name" value="MurD-like peptide ligases, catalytic domain"/>
    <property type="match status" value="1"/>
</dbReference>
<dbReference type="GO" id="GO:0047480">
    <property type="term" value="F:UDP-N-acetylmuramoyl-tripeptide-D-alanyl-D-alanine ligase activity"/>
    <property type="evidence" value="ECO:0007669"/>
    <property type="project" value="UniProtKB-UniRule"/>
</dbReference>
<dbReference type="UniPathway" id="UPA00219"/>
<keyword evidence="16" id="KW-1185">Reference proteome</keyword>
<comment type="caution">
    <text evidence="15">The sequence shown here is derived from an EMBL/GenBank/DDBJ whole genome shotgun (WGS) entry which is preliminary data.</text>
</comment>
<dbReference type="InterPro" id="IPR035911">
    <property type="entry name" value="MurE/MurF_N"/>
</dbReference>
<evidence type="ECO:0000313" key="15">
    <source>
        <dbReference type="EMBL" id="OEH84708.1"/>
    </source>
</evidence>
<dbReference type="GO" id="GO:0008766">
    <property type="term" value="F:UDP-N-acetylmuramoylalanyl-D-glutamyl-2,6-diaminopimelate-D-alanyl-D-alanine ligase activity"/>
    <property type="evidence" value="ECO:0007669"/>
    <property type="project" value="RHEA"/>
</dbReference>
<proteinExistence type="inferred from homology"/>
<keyword evidence="2 10" id="KW-0436">Ligase</keyword>
<keyword evidence="8 10" id="KW-0131">Cell cycle</keyword>
<comment type="catalytic activity">
    <reaction evidence="10 11">
        <text>D-alanyl-D-alanine + UDP-N-acetyl-alpha-D-muramoyl-L-alanyl-gamma-D-glutamyl-meso-2,6-diaminopimelate + ATP = UDP-N-acetyl-alpha-D-muramoyl-L-alanyl-gamma-D-glutamyl-meso-2,6-diaminopimeloyl-D-alanyl-D-alanine + ADP + phosphate + H(+)</text>
        <dbReference type="Rhea" id="RHEA:28374"/>
        <dbReference type="ChEBI" id="CHEBI:15378"/>
        <dbReference type="ChEBI" id="CHEBI:30616"/>
        <dbReference type="ChEBI" id="CHEBI:43474"/>
        <dbReference type="ChEBI" id="CHEBI:57822"/>
        <dbReference type="ChEBI" id="CHEBI:61386"/>
        <dbReference type="ChEBI" id="CHEBI:83905"/>
        <dbReference type="ChEBI" id="CHEBI:456216"/>
        <dbReference type="EC" id="6.3.2.10"/>
    </reaction>
</comment>
<dbReference type="InterPro" id="IPR005863">
    <property type="entry name" value="UDP-N-AcMur_synth"/>
</dbReference>
<dbReference type="Gene3D" id="3.40.1190.10">
    <property type="entry name" value="Mur-like, catalytic domain"/>
    <property type="match status" value="1"/>
</dbReference>
<evidence type="ECO:0000256" key="11">
    <source>
        <dbReference type="RuleBase" id="RU004136"/>
    </source>
</evidence>
<keyword evidence="4 10" id="KW-0547">Nucleotide-binding</keyword>
<evidence type="ECO:0000259" key="13">
    <source>
        <dbReference type="Pfam" id="PF02875"/>
    </source>
</evidence>
<evidence type="ECO:0000313" key="16">
    <source>
        <dbReference type="Proteomes" id="UP000095255"/>
    </source>
</evidence>
<dbReference type="HAMAP" id="MF_02019">
    <property type="entry name" value="MurF"/>
    <property type="match status" value="1"/>
</dbReference>
<dbReference type="GO" id="GO:0051301">
    <property type="term" value="P:cell division"/>
    <property type="evidence" value="ECO:0007669"/>
    <property type="project" value="UniProtKB-KW"/>
</dbReference>
<feature type="domain" description="Mur ligase central" evidence="14">
    <location>
        <begin position="123"/>
        <end position="317"/>
    </location>
</feature>
<dbReference type="NCBIfam" id="TIGR01143">
    <property type="entry name" value="murF"/>
    <property type="match status" value="1"/>
</dbReference>
<dbReference type="STRING" id="1390249.BHU72_07680"/>
<feature type="domain" description="Mur ligase C-terminal" evidence="13">
    <location>
        <begin position="341"/>
        <end position="462"/>
    </location>
</feature>
<evidence type="ECO:0000256" key="6">
    <source>
        <dbReference type="ARBA" id="ARBA00022960"/>
    </source>
</evidence>
<keyword evidence="3 10" id="KW-0132">Cell division</keyword>
<dbReference type="InterPro" id="IPR036615">
    <property type="entry name" value="Mur_ligase_C_dom_sf"/>
</dbReference>
<dbReference type="Gene3D" id="3.40.1390.10">
    <property type="entry name" value="MurE/MurF, N-terminal domain"/>
    <property type="match status" value="1"/>
</dbReference>
<dbReference type="Pfam" id="PF01225">
    <property type="entry name" value="Mur_ligase"/>
    <property type="match status" value="1"/>
</dbReference>
<dbReference type="OrthoDB" id="9801978at2"/>
<dbReference type="GO" id="GO:0005524">
    <property type="term" value="F:ATP binding"/>
    <property type="evidence" value="ECO:0007669"/>
    <property type="project" value="UniProtKB-UniRule"/>
</dbReference>
<dbReference type="EC" id="6.3.2.10" evidence="10 11"/>
<evidence type="ECO:0000256" key="1">
    <source>
        <dbReference type="ARBA" id="ARBA00022490"/>
    </source>
</evidence>
<feature type="binding site" evidence="10">
    <location>
        <begin position="125"/>
        <end position="131"/>
    </location>
    <ligand>
        <name>ATP</name>
        <dbReference type="ChEBI" id="CHEBI:30616"/>
    </ligand>
</feature>
<dbReference type="GO" id="GO:0071555">
    <property type="term" value="P:cell wall organization"/>
    <property type="evidence" value="ECO:0007669"/>
    <property type="project" value="UniProtKB-KW"/>
</dbReference>
<organism evidence="15 16">
    <name type="scientific">Desulfuribacillus stibiiarsenatis</name>
    <dbReference type="NCBI Taxonomy" id="1390249"/>
    <lineage>
        <taxon>Bacteria</taxon>
        <taxon>Bacillati</taxon>
        <taxon>Bacillota</taxon>
        <taxon>Desulfuribacillia</taxon>
        <taxon>Desulfuribacillales</taxon>
        <taxon>Desulfuribacillaceae</taxon>
        <taxon>Desulfuribacillus</taxon>
    </lineage>
</organism>
<dbReference type="Pfam" id="PF08245">
    <property type="entry name" value="Mur_ligase_M"/>
    <property type="match status" value="1"/>
</dbReference>
<evidence type="ECO:0000256" key="5">
    <source>
        <dbReference type="ARBA" id="ARBA00022840"/>
    </source>
</evidence>
<dbReference type="PANTHER" id="PTHR43024">
    <property type="entry name" value="UDP-N-ACETYLMURAMOYL-TRIPEPTIDE--D-ALANYL-D-ALANINE LIGASE"/>
    <property type="match status" value="1"/>
</dbReference>
<evidence type="ECO:0000256" key="4">
    <source>
        <dbReference type="ARBA" id="ARBA00022741"/>
    </source>
</evidence>
<protein>
    <recommendedName>
        <fullName evidence="10 11">UDP-N-acetylmuramoyl-tripeptide--D-alanyl-D-alanine ligase</fullName>
        <ecNumber evidence="10 11">6.3.2.10</ecNumber>
    </recommendedName>
    <alternativeName>
        <fullName evidence="10">D-alanyl-D-alanine-adding enzyme</fullName>
    </alternativeName>
</protein>
<evidence type="ECO:0000256" key="2">
    <source>
        <dbReference type="ARBA" id="ARBA00022598"/>
    </source>
</evidence>
<dbReference type="GO" id="GO:0005737">
    <property type="term" value="C:cytoplasm"/>
    <property type="evidence" value="ECO:0007669"/>
    <property type="project" value="UniProtKB-SubCell"/>
</dbReference>
<dbReference type="AlphaFoldDB" id="A0A1E5L3I9"/>
<dbReference type="InterPro" id="IPR036565">
    <property type="entry name" value="Mur-like_cat_sf"/>
</dbReference>
<reference evidence="15 16" key="1">
    <citation type="submission" date="2016-09" db="EMBL/GenBank/DDBJ databases">
        <title>Desulfuribacillus arsenicus sp. nov., an obligately anaerobic, dissimilatory arsenic- and antimonate-reducing bacterium isolated from anoxic sediments.</title>
        <authorList>
            <person name="Abin C.A."/>
            <person name="Hollibaugh J.T."/>
        </authorList>
    </citation>
    <scope>NUCLEOTIDE SEQUENCE [LARGE SCALE GENOMIC DNA]</scope>
    <source>
        <strain evidence="15 16">MLFW-2</strain>
    </source>
</reference>
<feature type="domain" description="Mur ligase N-terminal catalytic" evidence="12">
    <location>
        <begin position="38"/>
        <end position="113"/>
    </location>
</feature>
<dbReference type="InterPro" id="IPR004101">
    <property type="entry name" value="Mur_ligase_C"/>
</dbReference>
<evidence type="ECO:0000256" key="7">
    <source>
        <dbReference type="ARBA" id="ARBA00022984"/>
    </source>
</evidence>
<dbReference type="InterPro" id="IPR051046">
    <property type="entry name" value="MurCDEF_CellWall_CoF430Synth"/>
</dbReference>
<comment type="function">
    <text evidence="10 11">Involved in cell wall formation. Catalyzes the final step in the synthesis of UDP-N-acetylmuramoyl-pentapeptide, the precursor of murein.</text>
</comment>
<gene>
    <name evidence="10" type="primary">murF</name>
    <name evidence="15" type="ORF">BHU72_07680</name>
</gene>
<evidence type="ECO:0000256" key="9">
    <source>
        <dbReference type="ARBA" id="ARBA00023316"/>
    </source>
</evidence>
<evidence type="ECO:0000256" key="10">
    <source>
        <dbReference type="HAMAP-Rule" id="MF_02019"/>
    </source>
</evidence>
<dbReference type="RefSeq" id="WP_069702807.1">
    <property type="nucleotide sequence ID" value="NZ_MJAT01000036.1"/>
</dbReference>
<evidence type="ECO:0000256" key="8">
    <source>
        <dbReference type="ARBA" id="ARBA00023306"/>
    </source>
</evidence>
<dbReference type="GO" id="GO:0009252">
    <property type="term" value="P:peptidoglycan biosynthetic process"/>
    <property type="evidence" value="ECO:0007669"/>
    <property type="project" value="UniProtKB-UniRule"/>
</dbReference>
<keyword evidence="5 10" id="KW-0067">ATP-binding</keyword>
<dbReference type="SUPFAM" id="SSF63418">
    <property type="entry name" value="MurE/MurF N-terminal domain"/>
    <property type="match status" value="1"/>
</dbReference>
<dbReference type="Proteomes" id="UP000095255">
    <property type="component" value="Unassembled WGS sequence"/>
</dbReference>
<comment type="subcellular location">
    <subcellularLocation>
        <location evidence="10 11">Cytoplasm</location>
    </subcellularLocation>
</comment>
<sequence>MLLTLQGLINLLNIDQEQIQTVNQQSFMMNDDKLLELTINGVSTDTRTAEKNQLFVPLIGEKFNGHDYRQVAYNRGCIVTFWDQSIVVPQISGIYILVNDTLQALQNFAHQYRKSLDIQVIGITGSNGKTTTKDLVASVLRQKYQVFQTKGNLNNHIGVPLTLLSLTSQDEIAVVEMGMSGFGEIALLSKIASPDIGIVTNIGESHIENLGSRKNIGKAKFELLENMQAGIALVNGDDAIIEELIAEFPAEHPIQFIRYAVNNENAQYCAKIVNSQSHLIGAETIFDVIQNNNEKFATITTREPGQHNIYNSLVAFVTGLLMGVSIDKIQKGLMEANRTPMRMDISRYQNSYIINDAYNSSPTSTKAALTYIAQLSEPLKKVVLLGDMLELGEYAKQFHKDIGEYTNSLPIDVVLCYGNDAKYFSSVINGAEYYPNGTEDSLIERVKTELSNGCILLLKGSRGMKLERFIAFTKEVLSENGEG</sequence>
<comment type="similarity">
    <text evidence="10">Belongs to the MurCDEF family. MurF subfamily.</text>
</comment>
<evidence type="ECO:0000259" key="14">
    <source>
        <dbReference type="Pfam" id="PF08245"/>
    </source>
</evidence>
<keyword evidence="1 10" id="KW-0963">Cytoplasm</keyword>
<dbReference type="SUPFAM" id="SSF53244">
    <property type="entry name" value="MurD-like peptide ligases, peptide-binding domain"/>
    <property type="match status" value="1"/>
</dbReference>
<dbReference type="EMBL" id="MJAT01000036">
    <property type="protein sequence ID" value="OEH84708.1"/>
    <property type="molecule type" value="Genomic_DNA"/>
</dbReference>
<keyword evidence="9 10" id="KW-0961">Cell wall biogenesis/degradation</keyword>
<dbReference type="PANTHER" id="PTHR43024:SF1">
    <property type="entry name" value="UDP-N-ACETYLMURAMOYL-TRIPEPTIDE--D-ALANYL-D-ALANINE LIGASE"/>
    <property type="match status" value="1"/>
</dbReference>
<keyword evidence="7 10" id="KW-0573">Peptidoglycan synthesis</keyword>
<dbReference type="Gene3D" id="3.90.190.20">
    <property type="entry name" value="Mur ligase, C-terminal domain"/>
    <property type="match status" value="1"/>
</dbReference>
<evidence type="ECO:0000256" key="3">
    <source>
        <dbReference type="ARBA" id="ARBA00022618"/>
    </source>
</evidence>